<comment type="caution">
    <text evidence="2">The sequence shown here is derived from an EMBL/GenBank/DDBJ whole genome shotgun (WGS) entry which is preliminary data.</text>
</comment>
<dbReference type="InterPro" id="IPR037026">
    <property type="entry name" value="Vgr_OB-fold_dom_sf"/>
</dbReference>
<feature type="domain" description="Gp5/Type VI secretion system Vgr protein OB-fold" evidence="1">
    <location>
        <begin position="12"/>
        <end position="86"/>
    </location>
</feature>
<keyword evidence="3" id="KW-1185">Reference proteome</keyword>
<name>A0A4Q2S6C4_9HYPH</name>
<dbReference type="OrthoDB" id="9762420at2"/>
<dbReference type="Proteomes" id="UP000291088">
    <property type="component" value="Unassembled WGS sequence"/>
</dbReference>
<dbReference type="InterPro" id="IPR006531">
    <property type="entry name" value="Gp5/Vgr_OB"/>
</dbReference>
<protein>
    <submittedName>
        <fullName evidence="2">Baseplate assembly protein</fullName>
    </submittedName>
</protein>
<sequence length="170" mass="17797">MSCEDEKFFGKYRGKVELNIDPLGLGRVQVSVADVMGDGTLAWAMPCLPGAGPGIGFFAIPPSGANVWVEFERGDPDYPIWSGGFWDAGDTPAAMGPTQALTRIWAGDNFKLKVLDAPGMGELTLSMTTAMGEAVLKAGADAMELSFSGSTIKLGPDGVTINNGNLKVLP</sequence>
<dbReference type="AlphaFoldDB" id="A0A4Q2S6C4"/>
<evidence type="ECO:0000259" key="1">
    <source>
        <dbReference type="Pfam" id="PF04717"/>
    </source>
</evidence>
<dbReference type="RefSeq" id="WP_129334616.1">
    <property type="nucleotide sequence ID" value="NZ_SDVB01000420.1"/>
</dbReference>
<dbReference type="Pfam" id="PF04717">
    <property type="entry name" value="Phage_base_V"/>
    <property type="match status" value="1"/>
</dbReference>
<proteinExistence type="predicted"/>
<dbReference type="SUPFAM" id="SSF69255">
    <property type="entry name" value="gp5 N-terminal domain-like"/>
    <property type="match status" value="1"/>
</dbReference>
<dbReference type="EMBL" id="SDVB01000420">
    <property type="protein sequence ID" value="RYB96005.1"/>
    <property type="molecule type" value="Genomic_DNA"/>
</dbReference>
<accession>A0A4Q2S6C4</accession>
<evidence type="ECO:0000313" key="2">
    <source>
        <dbReference type="EMBL" id="RYB96005.1"/>
    </source>
</evidence>
<organism evidence="2 3">
    <name type="scientific">Ciceribacter ferrooxidans</name>
    <dbReference type="NCBI Taxonomy" id="2509717"/>
    <lineage>
        <taxon>Bacteria</taxon>
        <taxon>Pseudomonadati</taxon>
        <taxon>Pseudomonadota</taxon>
        <taxon>Alphaproteobacteria</taxon>
        <taxon>Hyphomicrobiales</taxon>
        <taxon>Rhizobiaceae</taxon>
        <taxon>Ciceribacter</taxon>
    </lineage>
</organism>
<reference evidence="2 3" key="1">
    <citation type="submission" date="2019-01" db="EMBL/GenBank/DDBJ databases">
        <authorList>
            <person name="Deng T."/>
        </authorList>
    </citation>
    <scope>NUCLEOTIDE SEQUENCE [LARGE SCALE GENOMIC DNA]</scope>
    <source>
        <strain evidence="2 3">F8825</strain>
    </source>
</reference>
<evidence type="ECO:0000313" key="3">
    <source>
        <dbReference type="Proteomes" id="UP000291088"/>
    </source>
</evidence>
<dbReference type="Gene3D" id="2.40.50.230">
    <property type="entry name" value="Gp5 N-terminal domain"/>
    <property type="match status" value="1"/>
</dbReference>
<gene>
    <name evidence="2" type="ORF">EUU22_24695</name>
</gene>